<evidence type="ECO:0000313" key="2">
    <source>
        <dbReference type="Proteomes" id="UP000271256"/>
    </source>
</evidence>
<organism evidence="1 2">
    <name type="scientific">Desulfofundulus salinus</name>
    <dbReference type="NCBI Taxonomy" id="2419843"/>
    <lineage>
        <taxon>Bacteria</taxon>
        <taxon>Bacillati</taxon>
        <taxon>Bacillota</taxon>
        <taxon>Clostridia</taxon>
        <taxon>Eubacteriales</taxon>
        <taxon>Peptococcaceae</taxon>
        <taxon>Desulfofundulus</taxon>
    </lineage>
</organism>
<dbReference type="AlphaFoldDB" id="A0A494WUU6"/>
<reference evidence="1 2" key="1">
    <citation type="submission" date="2018-10" db="EMBL/GenBank/DDBJ databases">
        <authorList>
            <person name="Grouzdev D.S."/>
            <person name="Krutkina M.S."/>
            <person name="Tourova T.P."/>
            <person name="Nazina T.N."/>
        </authorList>
    </citation>
    <scope>NUCLEOTIDE SEQUENCE [LARGE SCALE GENOMIC DNA]</scope>
    <source>
        <strain evidence="1 2">435</strain>
    </source>
</reference>
<evidence type="ECO:0000313" key="1">
    <source>
        <dbReference type="EMBL" id="RKO67156.1"/>
    </source>
</evidence>
<dbReference type="OrthoDB" id="1808526at2"/>
<protein>
    <submittedName>
        <fullName evidence="1">Uncharacterized protein</fullName>
    </submittedName>
</protein>
<gene>
    <name evidence="1" type="ORF">D7024_09465</name>
</gene>
<comment type="caution">
    <text evidence="1">The sequence shown here is derived from an EMBL/GenBank/DDBJ whole genome shotgun (WGS) entry which is preliminary data.</text>
</comment>
<dbReference type="RefSeq" id="WP_121451570.1">
    <property type="nucleotide sequence ID" value="NZ_RBWE01000001.1"/>
</dbReference>
<name>A0A494WUU6_9FIRM</name>
<keyword evidence="2" id="KW-1185">Reference proteome</keyword>
<dbReference type="EMBL" id="RBWE01000001">
    <property type="protein sequence ID" value="RKO67156.1"/>
    <property type="molecule type" value="Genomic_DNA"/>
</dbReference>
<accession>A0A494WUU6</accession>
<sequence length="173" mass="20521">MKREDPFMLANYRFLPARLKEKVNRFINLLDQPYRDFASKRYAQGKSMAVVAEEMGYAERSLYTFREKVITLWMLYCDHERFETHKQRMIAMIRRHSPISHSRLLMNMNLKRSGLSIDDFLDLIEILVATGVIDRVLVSRDNGKLARVYYYRGDSQHEFVNSLSCYDKTAIHL</sequence>
<dbReference type="Proteomes" id="UP000271256">
    <property type="component" value="Unassembled WGS sequence"/>
</dbReference>
<proteinExistence type="predicted"/>